<organism evidence="1 2">
    <name type="scientific">Streptomyces chartreusis</name>
    <dbReference type="NCBI Taxonomy" id="1969"/>
    <lineage>
        <taxon>Bacteria</taxon>
        <taxon>Bacillati</taxon>
        <taxon>Actinomycetota</taxon>
        <taxon>Actinomycetes</taxon>
        <taxon>Kitasatosporales</taxon>
        <taxon>Streptomycetaceae</taxon>
        <taxon>Streptomyces</taxon>
    </lineage>
</organism>
<name>A0A7H8T663_STRCX</name>
<dbReference type="AlphaFoldDB" id="A0A7H8T663"/>
<accession>A0A7H8T663</accession>
<protein>
    <submittedName>
        <fullName evidence="1">Uncharacterized protein</fullName>
    </submittedName>
</protein>
<dbReference type="Proteomes" id="UP000509418">
    <property type="component" value="Chromosome"/>
</dbReference>
<evidence type="ECO:0000313" key="1">
    <source>
        <dbReference type="EMBL" id="QKZ18824.1"/>
    </source>
</evidence>
<dbReference type="RefSeq" id="WP_176575571.1">
    <property type="nucleotide sequence ID" value="NZ_CBDRGH010000053.1"/>
</dbReference>
<evidence type="ECO:0000313" key="2">
    <source>
        <dbReference type="Proteomes" id="UP000509418"/>
    </source>
</evidence>
<sequence>MNKNDLLNSSKRLMQLALGELGSSDQQADVIVLHVGVAIEHALKAHLCSIDASLVVDGRDLPSLLHAADRGELAKKPLPMIKTIGAVDAFSRVSQILDKDQLGVKPEEFRLIADARNGVAHIGIHGTEELEGLLGIGIKIADAILNEMGENPAEYWGDFSSLRERILDTKRRADLIRIEAMKVRALKALEERFGARDTEERRAAIASAEQHSMVTGQGKAMRPCPSCSNQGWVGGDFDTVFPNGEEPQVVIITHCFLCSVCGFALDGYLLRYFAALYEDIPMGPAATFAYADGGAHEDLWMNLAADYGDERRRREDDDALRAQIEGV</sequence>
<reference evidence="1 2" key="1">
    <citation type="submission" date="2020-06" db="EMBL/GenBank/DDBJ databases">
        <title>Genome mining for natural products.</title>
        <authorList>
            <person name="Zhang B."/>
            <person name="Shi J."/>
            <person name="Ge H."/>
        </authorList>
    </citation>
    <scope>NUCLEOTIDE SEQUENCE [LARGE SCALE GENOMIC DNA]</scope>
    <source>
        <strain evidence="1 2">NA02069</strain>
    </source>
</reference>
<gene>
    <name evidence="1" type="ORF">HUT05_16515</name>
</gene>
<keyword evidence="2" id="KW-1185">Reference proteome</keyword>
<dbReference type="EMBL" id="CP056041">
    <property type="protein sequence ID" value="QKZ18824.1"/>
    <property type="molecule type" value="Genomic_DNA"/>
</dbReference>
<proteinExistence type="predicted"/>